<evidence type="ECO:0000313" key="2">
    <source>
        <dbReference type="Proteomes" id="UP001164761"/>
    </source>
</evidence>
<keyword evidence="2" id="KW-1185">Reference proteome</keyword>
<gene>
    <name evidence="1" type="ORF">NZD89_09420</name>
</gene>
<dbReference type="SUPFAM" id="SSF140500">
    <property type="entry name" value="BAS1536-like"/>
    <property type="match status" value="1"/>
</dbReference>
<dbReference type="RefSeq" id="WP_268007456.1">
    <property type="nucleotide sequence ID" value="NZ_BSUT01000001.1"/>
</dbReference>
<dbReference type="Gene3D" id="4.10.280.10">
    <property type="entry name" value="Helix-loop-helix DNA-binding domain"/>
    <property type="match status" value="1"/>
</dbReference>
<accession>A0ABY6ZL29</accession>
<dbReference type="InterPro" id="IPR018540">
    <property type="entry name" value="Spo0E-like"/>
</dbReference>
<protein>
    <submittedName>
        <fullName evidence="1">Aspartyl-phosphate phosphatase Spo0E family protein</fullName>
    </submittedName>
</protein>
<dbReference type="Proteomes" id="UP001164761">
    <property type="component" value="Chromosome"/>
</dbReference>
<dbReference type="EMBL" id="CP104067">
    <property type="protein sequence ID" value="WAH43576.1"/>
    <property type="molecule type" value="Genomic_DNA"/>
</dbReference>
<reference evidence="1" key="1">
    <citation type="submission" date="2022-08" db="EMBL/GenBank/DDBJ databases">
        <title>Alicyclobacillus fastidiosus DSM 17978, complete genome.</title>
        <authorList>
            <person name="Wang Q."/>
            <person name="Cai R."/>
            <person name="Wang Z."/>
        </authorList>
    </citation>
    <scope>NUCLEOTIDE SEQUENCE</scope>
    <source>
        <strain evidence="1">DSM 17978</strain>
    </source>
</reference>
<evidence type="ECO:0000313" key="1">
    <source>
        <dbReference type="EMBL" id="WAH43576.1"/>
    </source>
</evidence>
<organism evidence="1 2">
    <name type="scientific">Alicyclobacillus fastidiosus</name>
    <dbReference type="NCBI Taxonomy" id="392011"/>
    <lineage>
        <taxon>Bacteria</taxon>
        <taxon>Bacillati</taxon>
        <taxon>Bacillota</taxon>
        <taxon>Bacilli</taxon>
        <taxon>Bacillales</taxon>
        <taxon>Alicyclobacillaceae</taxon>
        <taxon>Alicyclobacillus</taxon>
    </lineage>
</organism>
<sequence length="50" mass="5786">MEAIVNRIEELRFAMISMATEKGSLCDPEVVAISQELDKWIVRAQQWVLH</sequence>
<dbReference type="Pfam" id="PF09388">
    <property type="entry name" value="SpoOE-like"/>
    <property type="match status" value="1"/>
</dbReference>
<proteinExistence type="predicted"/>
<dbReference type="InterPro" id="IPR036638">
    <property type="entry name" value="HLH_DNA-bd_sf"/>
</dbReference>
<dbReference type="InterPro" id="IPR037208">
    <property type="entry name" value="Spo0E-like_sf"/>
</dbReference>
<name>A0ABY6ZL29_9BACL</name>